<dbReference type="SUPFAM" id="SSF54593">
    <property type="entry name" value="Glyoxalase/Bleomycin resistance protein/Dihydroxybiphenyl dioxygenase"/>
    <property type="match status" value="1"/>
</dbReference>
<dbReference type="Gene3D" id="3.10.180.10">
    <property type="entry name" value="2,3-Dihydroxybiphenyl 1,2-Dioxygenase, domain 1"/>
    <property type="match status" value="1"/>
</dbReference>
<evidence type="ECO:0008006" key="2">
    <source>
        <dbReference type="Google" id="ProtNLM"/>
    </source>
</evidence>
<gene>
    <name evidence="1" type="ORF">METZ01_LOCUS493267</name>
</gene>
<dbReference type="InterPro" id="IPR029068">
    <property type="entry name" value="Glyas_Bleomycin-R_OHBP_Dase"/>
</dbReference>
<dbReference type="Pfam" id="PF13669">
    <property type="entry name" value="Glyoxalase_4"/>
    <property type="match status" value="1"/>
</dbReference>
<accession>A0A383D7Z7</accession>
<protein>
    <recommendedName>
        <fullName evidence="2">VOC domain-containing protein</fullName>
    </recommendedName>
</protein>
<name>A0A383D7Z7_9ZZZZ</name>
<feature type="non-terminal residue" evidence="1">
    <location>
        <position position="90"/>
    </location>
</feature>
<evidence type="ECO:0000313" key="1">
    <source>
        <dbReference type="EMBL" id="SVE40413.1"/>
    </source>
</evidence>
<proteinExistence type="predicted"/>
<dbReference type="AlphaFoldDB" id="A0A383D7Z7"/>
<organism evidence="1">
    <name type="scientific">marine metagenome</name>
    <dbReference type="NCBI Taxonomy" id="408172"/>
    <lineage>
        <taxon>unclassified sequences</taxon>
        <taxon>metagenomes</taxon>
        <taxon>ecological metagenomes</taxon>
    </lineage>
</organism>
<sequence length="90" mass="10611">MDNLFIHHLGIVVKSIDEYMQYSLFKNIKKRVYDSIQHSNIALLETNNDLYLEIIEPIGEKSTTYNFLNRNGGGYHHICFLLENQHQLNE</sequence>
<dbReference type="EMBL" id="UINC01214950">
    <property type="protein sequence ID" value="SVE40413.1"/>
    <property type="molecule type" value="Genomic_DNA"/>
</dbReference>
<reference evidence="1" key="1">
    <citation type="submission" date="2018-05" db="EMBL/GenBank/DDBJ databases">
        <authorList>
            <person name="Lanie J.A."/>
            <person name="Ng W.-L."/>
            <person name="Kazmierczak K.M."/>
            <person name="Andrzejewski T.M."/>
            <person name="Davidsen T.M."/>
            <person name="Wayne K.J."/>
            <person name="Tettelin H."/>
            <person name="Glass J.I."/>
            <person name="Rusch D."/>
            <person name="Podicherti R."/>
            <person name="Tsui H.-C.T."/>
            <person name="Winkler M.E."/>
        </authorList>
    </citation>
    <scope>NUCLEOTIDE SEQUENCE</scope>
</reference>